<accession>A0AC61L627</accession>
<name>A0AC61L627_9EURY</name>
<sequence>MPKTPTPTPHSRTLFCPECGRETSEFYNNRCRDCFCKSVTLLECPPIIKIHICPVCGAYHTAGKWIEAPGMREMFRSEISRSVKAHPDAEDLQLDFYEEELDPSRYLVHISASAVISDLDISATTDTEIRIKRETCDACSRIAGGYYAGILQLRADHRRITEEEIEQCIQLADQRLNKLASKGDRFAFVSKIEELKEGVDLYVGSISACKQVGNAIIKELGGTSTISSSLVGKKDGEDLYRITCAVRLPEFVRGDVASIEGSVIEVAHHDRQIHGTDLSDGVRVSFDAGVPSVRLGSRADAVTAVLVAIEKDMVQVLDPETYETVLLKKPAFLHAEAGSDVCVIKTVEGLFLLPYGTGGVEMDVGCENMILE</sequence>
<dbReference type="Proteomes" id="UP000248329">
    <property type="component" value="Unassembled WGS sequence"/>
</dbReference>
<evidence type="ECO:0000313" key="2">
    <source>
        <dbReference type="Proteomes" id="UP000248329"/>
    </source>
</evidence>
<reference evidence="1" key="1">
    <citation type="submission" date="2018-01" db="EMBL/GenBank/DDBJ databases">
        <authorList>
            <person name="Krukenberg V."/>
        </authorList>
    </citation>
    <scope>NUCLEOTIDE SEQUENCE</scope>
    <source>
        <strain evidence="1">E20ANME2</strain>
    </source>
</reference>
<protein>
    <submittedName>
        <fullName evidence="1">NMD protein affecting ribosome stability and mRNA decay</fullName>
    </submittedName>
</protein>
<organism evidence="1 2">
    <name type="scientific">Candidatus Methanogaster sp</name>
    <dbReference type="NCBI Taxonomy" id="3386292"/>
    <lineage>
        <taxon>Archaea</taxon>
        <taxon>Methanobacteriati</taxon>
        <taxon>Methanobacteriota</taxon>
        <taxon>Stenosarchaea group</taxon>
        <taxon>Methanomicrobia</taxon>
        <taxon>Methanosarcinales</taxon>
        <taxon>ANME-2 cluster</taxon>
        <taxon>Candidatus Methanogasteraceae</taxon>
        <taxon>Candidatus Methanogaster</taxon>
    </lineage>
</organism>
<comment type="caution">
    <text evidence="1">The sequence shown here is derived from an EMBL/GenBank/DDBJ whole genome shotgun (WGS) entry which is preliminary data.</text>
</comment>
<gene>
    <name evidence="1" type="ORF">C4B59_01010</name>
</gene>
<dbReference type="EMBL" id="PQXF01000002">
    <property type="protein sequence ID" value="PXF61840.1"/>
    <property type="molecule type" value="Genomic_DNA"/>
</dbReference>
<proteinExistence type="predicted"/>
<evidence type="ECO:0000313" key="1">
    <source>
        <dbReference type="EMBL" id="PXF61840.1"/>
    </source>
</evidence>